<gene>
    <name evidence="1" type="ORF">JTY93_19405</name>
</gene>
<evidence type="ECO:0000313" key="2">
    <source>
        <dbReference type="Proteomes" id="UP000663249"/>
    </source>
</evidence>
<evidence type="ECO:0008006" key="3">
    <source>
        <dbReference type="Google" id="ProtNLM"/>
    </source>
</evidence>
<organism evidence="1 2">
    <name type="scientific">Pseudomonas hygromyciniae</name>
    <dbReference type="NCBI Taxonomy" id="2812000"/>
    <lineage>
        <taxon>Bacteria</taxon>
        <taxon>Pseudomonadati</taxon>
        <taxon>Pseudomonadota</taxon>
        <taxon>Gammaproteobacteria</taxon>
        <taxon>Pseudomonadales</taxon>
        <taxon>Pseudomonadaceae</taxon>
        <taxon>Pseudomonas</taxon>
    </lineage>
</organism>
<proteinExistence type="predicted"/>
<keyword evidence="2" id="KW-1185">Reference proteome</keyword>
<evidence type="ECO:0000313" key="1">
    <source>
        <dbReference type="EMBL" id="QSB38419.1"/>
    </source>
</evidence>
<name>A0ABX7JST6_9PSED</name>
<dbReference type="EMBL" id="CP070506">
    <property type="protein sequence ID" value="QSB38419.1"/>
    <property type="molecule type" value="Genomic_DNA"/>
</dbReference>
<dbReference type="RefSeq" id="WP_205477940.1">
    <property type="nucleotide sequence ID" value="NZ_CP070506.1"/>
</dbReference>
<dbReference type="Proteomes" id="UP000663249">
    <property type="component" value="Chromosome"/>
</dbReference>
<accession>A0ABX7JST6</accession>
<sequence length="117" mass="13100">MRQFERDDVLRAAAGDADALLRVQRRKDVLKWNAQKGRTALKYATPLWADHKAIDAVYTEARRLSAETGIKHDVDHIIPLQGKKVCGLHIPCNLRVITKAANVKKHASFGDEDVVGF</sequence>
<reference evidence="1 2" key="1">
    <citation type="submission" date="2021-02" db="EMBL/GenBank/DDBJ databases">
        <title>Genomic and phenotypic characterization of Pseudomonas hygromyciniae, a novel bacterial species discovered from a commercially purchased antibiotic vial.</title>
        <authorList>
            <person name="Turner T.L."/>
            <person name="Mitra S.D."/>
            <person name="Kochan T.J."/>
            <person name="Pincus N.B."/>
            <person name="Lebrun-Corbin M."/>
            <person name="Cheung B."/>
            <person name="Gatesy S.W."/>
            <person name="Afzal T."/>
            <person name="Ozer E.A."/>
            <person name="Hauser A.R."/>
        </authorList>
    </citation>
    <scope>NUCLEOTIDE SEQUENCE [LARGE SCALE GENOMIC DNA]</scope>
    <source>
        <strain evidence="1 2">SDM007</strain>
    </source>
</reference>
<protein>
    <recommendedName>
        <fullName evidence="3">HNH endonuclease</fullName>
    </recommendedName>
</protein>